<dbReference type="Proteomes" id="UP001170379">
    <property type="component" value="Unassembled WGS sequence"/>
</dbReference>
<reference evidence="4" key="1">
    <citation type="submission" date="2018-03" db="EMBL/GenBank/DDBJ databases">
        <authorList>
            <person name="Nunes O.C."/>
            <person name="Lopes A.R."/>
            <person name="Froufe H."/>
            <person name="Munoz-Merida A."/>
            <person name="Barroso C."/>
            <person name="Egas C."/>
        </authorList>
    </citation>
    <scope>NUCLEOTIDE SEQUENCE</scope>
    <source>
        <strain evidence="4">ON4</strain>
    </source>
</reference>
<dbReference type="InterPro" id="IPR008258">
    <property type="entry name" value="Transglycosylase_SLT_dom_1"/>
</dbReference>
<feature type="region of interest" description="Disordered" evidence="1">
    <location>
        <begin position="91"/>
        <end position="164"/>
    </location>
</feature>
<keyword evidence="2" id="KW-0812">Transmembrane</keyword>
<dbReference type="InterPro" id="IPR023346">
    <property type="entry name" value="Lysozyme-like_dom_sf"/>
</dbReference>
<accession>A0ABT7CC08</accession>
<evidence type="ECO:0000256" key="1">
    <source>
        <dbReference type="SAM" id="MobiDB-lite"/>
    </source>
</evidence>
<evidence type="ECO:0000256" key="2">
    <source>
        <dbReference type="SAM" id="Phobius"/>
    </source>
</evidence>
<proteinExistence type="predicted"/>
<protein>
    <submittedName>
        <fullName evidence="4">Lytic transglycosylase domain-containing protein</fullName>
    </submittedName>
</protein>
<organism evidence="4 5">
    <name type="scientific">Gulosibacter molinativorax</name>
    <dbReference type="NCBI Taxonomy" id="256821"/>
    <lineage>
        <taxon>Bacteria</taxon>
        <taxon>Bacillati</taxon>
        <taxon>Actinomycetota</taxon>
        <taxon>Actinomycetes</taxon>
        <taxon>Micrococcales</taxon>
        <taxon>Microbacteriaceae</taxon>
        <taxon>Gulosibacter</taxon>
    </lineage>
</organism>
<dbReference type="SUPFAM" id="SSF53955">
    <property type="entry name" value="Lysozyme-like"/>
    <property type="match status" value="1"/>
</dbReference>
<dbReference type="Pfam" id="PF01464">
    <property type="entry name" value="SLT"/>
    <property type="match status" value="1"/>
</dbReference>
<feature type="compositionally biased region" description="Basic and acidic residues" evidence="1">
    <location>
        <begin position="93"/>
        <end position="103"/>
    </location>
</feature>
<evidence type="ECO:0000313" key="4">
    <source>
        <dbReference type="EMBL" id="MDJ1372742.1"/>
    </source>
</evidence>
<dbReference type="Gene3D" id="1.10.530.10">
    <property type="match status" value="1"/>
</dbReference>
<comment type="caution">
    <text evidence="4">The sequence shown here is derived from an EMBL/GenBank/DDBJ whole genome shotgun (WGS) entry which is preliminary data.</text>
</comment>
<keyword evidence="2" id="KW-0472">Membrane</keyword>
<feature type="compositionally biased region" description="Low complexity" evidence="1">
    <location>
        <begin position="121"/>
        <end position="164"/>
    </location>
</feature>
<reference evidence="4" key="2">
    <citation type="journal article" date="2022" name="Sci. Rep.">
        <title>In silico prediction of the enzymes involved in the degradation of the herbicide molinate by Gulosibacter molinativorax ON4T.</title>
        <authorList>
            <person name="Lopes A.R."/>
            <person name="Bunin E."/>
            <person name="Viana A.T."/>
            <person name="Froufe H."/>
            <person name="Munoz-Merida A."/>
            <person name="Pinho D."/>
            <person name="Figueiredo J."/>
            <person name="Barroso C."/>
            <person name="Vaz-Moreira I."/>
            <person name="Bellanger X."/>
            <person name="Egas C."/>
            <person name="Nunes O.C."/>
        </authorList>
    </citation>
    <scope>NUCLEOTIDE SEQUENCE</scope>
    <source>
        <strain evidence="4">ON4</strain>
    </source>
</reference>
<dbReference type="EMBL" id="PXVD01000044">
    <property type="protein sequence ID" value="MDJ1372742.1"/>
    <property type="molecule type" value="Genomic_DNA"/>
</dbReference>
<feature type="compositionally biased region" description="Acidic residues" evidence="1">
    <location>
        <begin position="109"/>
        <end position="119"/>
    </location>
</feature>
<name>A0ABT7CC08_9MICO</name>
<keyword evidence="2" id="KW-1133">Transmembrane helix</keyword>
<feature type="transmembrane region" description="Helical" evidence="2">
    <location>
        <begin position="37"/>
        <end position="56"/>
    </location>
</feature>
<evidence type="ECO:0000313" key="5">
    <source>
        <dbReference type="Proteomes" id="UP001170379"/>
    </source>
</evidence>
<keyword evidence="5" id="KW-1185">Reference proteome</keyword>
<feature type="domain" description="Transglycosylase SLT" evidence="3">
    <location>
        <begin position="184"/>
        <end position="245"/>
    </location>
</feature>
<sequence>MRSCSNERQFLITDTMRTGSTRAPKPATLSHGRRNRAFIAIGATCALAGIAAVGLLQPTGTASVADAAEAPSLAEITNSQSQSYQANLVTAADDSKGTLERTDSVQAELEPEPTPEPEPEPTQTAEESTPTEEAAPADTSSDEYSSSSSSESSSSNYQSSVSYSPGSLQATAQQMLNERGMGDQWTCFDFIIDHESSWNPNAQNPSSGTYGLGQSMDMQNDPAYRSDPIVQINWAIDYMNGRYGSPCGAKSFWDANNWY</sequence>
<evidence type="ECO:0000259" key="3">
    <source>
        <dbReference type="Pfam" id="PF01464"/>
    </source>
</evidence>
<gene>
    <name evidence="4" type="ORF">C7K25_15495</name>
</gene>